<dbReference type="GO" id="GO:0030246">
    <property type="term" value="F:carbohydrate binding"/>
    <property type="evidence" value="ECO:0007669"/>
    <property type="project" value="UniProtKB-KW"/>
</dbReference>
<feature type="domain" description="Jacalin-type lectin" evidence="3">
    <location>
        <begin position="1"/>
        <end position="151"/>
    </location>
</feature>
<evidence type="ECO:0000313" key="5">
    <source>
        <dbReference type="Proteomes" id="UP001237642"/>
    </source>
</evidence>
<dbReference type="InterPro" id="IPR001229">
    <property type="entry name" value="Jacalin-like_lectin_dom"/>
</dbReference>
<dbReference type="Gene3D" id="2.100.10.30">
    <property type="entry name" value="Jacalin-like lectin domain"/>
    <property type="match status" value="1"/>
</dbReference>
<proteinExistence type="inferred from homology"/>
<dbReference type="PANTHER" id="PTHR47293">
    <property type="entry name" value="JACALIN-RELATED LECTIN 3"/>
    <property type="match status" value="1"/>
</dbReference>
<evidence type="ECO:0000313" key="4">
    <source>
        <dbReference type="EMBL" id="KAK1390378.1"/>
    </source>
</evidence>
<dbReference type="InterPro" id="IPR036404">
    <property type="entry name" value="Jacalin-like_lectin_dom_sf"/>
</dbReference>
<evidence type="ECO:0000256" key="1">
    <source>
        <dbReference type="ARBA" id="ARBA00006568"/>
    </source>
</evidence>
<keyword evidence="2" id="KW-0430">Lectin</keyword>
<organism evidence="4 5">
    <name type="scientific">Heracleum sosnowskyi</name>
    <dbReference type="NCBI Taxonomy" id="360622"/>
    <lineage>
        <taxon>Eukaryota</taxon>
        <taxon>Viridiplantae</taxon>
        <taxon>Streptophyta</taxon>
        <taxon>Embryophyta</taxon>
        <taxon>Tracheophyta</taxon>
        <taxon>Spermatophyta</taxon>
        <taxon>Magnoliopsida</taxon>
        <taxon>eudicotyledons</taxon>
        <taxon>Gunneridae</taxon>
        <taxon>Pentapetalae</taxon>
        <taxon>asterids</taxon>
        <taxon>campanulids</taxon>
        <taxon>Apiales</taxon>
        <taxon>Apiaceae</taxon>
        <taxon>Apioideae</taxon>
        <taxon>apioid superclade</taxon>
        <taxon>Tordylieae</taxon>
        <taxon>Tordyliinae</taxon>
        <taxon>Heracleum</taxon>
    </lineage>
</organism>
<dbReference type="Proteomes" id="UP001237642">
    <property type="component" value="Unassembled WGS sequence"/>
</dbReference>
<keyword evidence="5" id="KW-1185">Reference proteome</keyword>
<dbReference type="PROSITE" id="PS51752">
    <property type="entry name" value="JACALIN_LECTIN"/>
    <property type="match status" value="1"/>
</dbReference>
<dbReference type="SMART" id="SM00915">
    <property type="entry name" value="Jacalin"/>
    <property type="match status" value="1"/>
</dbReference>
<sequence>MIKVGPQFWPRGTSWDHKGRCEISRIFISCSQSRIHSIHFAYIEGGNKVVFSDKIGGGGEGTTSMQTITLDHPSEYITGISGGCQGSYGGPYLSSITFHTNKATYGPYVPGAIDKSSLVTDFNYEVGGRFYGFFGTYRPDGIESIGFYMKPLEKLPNAHRALLQ</sequence>
<reference evidence="4" key="1">
    <citation type="submission" date="2023-02" db="EMBL/GenBank/DDBJ databases">
        <title>Genome of toxic invasive species Heracleum sosnowskyi carries increased number of genes despite the absence of recent whole-genome duplications.</title>
        <authorList>
            <person name="Schelkunov M."/>
            <person name="Shtratnikova V."/>
            <person name="Makarenko M."/>
            <person name="Klepikova A."/>
            <person name="Omelchenko D."/>
            <person name="Novikova G."/>
            <person name="Obukhova E."/>
            <person name="Bogdanov V."/>
            <person name="Penin A."/>
            <person name="Logacheva M."/>
        </authorList>
    </citation>
    <scope>NUCLEOTIDE SEQUENCE</scope>
    <source>
        <strain evidence="4">Hsosn_3</strain>
        <tissue evidence="4">Leaf</tissue>
    </source>
</reference>
<accession>A0AAD8N0H8</accession>
<name>A0AAD8N0H8_9APIA</name>
<gene>
    <name evidence="4" type="ORF">POM88_018556</name>
</gene>
<dbReference type="PANTHER" id="PTHR47293:SF70">
    <property type="entry name" value="JACALIN-RELATED LECTIN 24-RELATED"/>
    <property type="match status" value="1"/>
</dbReference>
<dbReference type="AlphaFoldDB" id="A0AAD8N0H8"/>
<dbReference type="SUPFAM" id="SSF51101">
    <property type="entry name" value="Mannose-binding lectins"/>
    <property type="match status" value="1"/>
</dbReference>
<dbReference type="Pfam" id="PF01419">
    <property type="entry name" value="Jacalin"/>
    <property type="match status" value="1"/>
</dbReference>
<reference evidence="4" key="2">
    <citation type="submission" date="2023-05" db="EMBL/GenBank/DDBJ databases">
        <authorList>
            <person name="Schelkunov M.I."/>
        </authorList>
    </citation>
    <scope>NUCLEOTIDE SEQUENCE</scope>
    <source>
        <strain evidence="4">Hsosn_3</strain>
        <tissue evidence="4">Leaf</tissue>
    </source>
</reference>
<evidence type="ECO:0000259" key="3">
    <source>
        <dbReference type="PROSITE" id="PS51752"/>
    </source>
</evidence>
<evidence type="ECO:0000256" key="2">
    <source>
        <dbReference type="ARBA" id="ARBA00022734"/>
    </source>
</evidence>
<comment type="caution">
    <text evidence="4">The sequence shown here is derived from an EMBL/GenBank/DDBJ whole genome shotgun (WGS) entry which is preliminary data.</text>
</comment>
<protein>
    <submittedName>
        <fullName evidence="4">Jacalin-type lectin domain-containing protein</fullName>
    </submittedName>
</protein>
<comment type="similarity">
    <text evidence="1">Belongs to the jacalin lectin family.</text>
</comment>
<dbReference type="EMBL" id="JAUIZM010000004">
    <property type="protein sequence ID" value="KAK1390378.1"/>
    <property type="molecule type" value="Genomic_DNA"/>
</dbReference>